<sequence length="337" mass="36386">MGTIVEFTGRLILHVQKLFLRNQSMARDRTTTPVVMCGNRLMSSSPQQEGEKMPSDGNKELVVVEKVTMAYVVTTIGINRPEKKNCVNHATALQLEAAFKAFEEDPDSPVAVLYGKGGTFCSGYDLSEVASGSPEMSGSENFDPFNKKGLGPMGPSRRYFKKPVIAAVSGYAVAGGLELALMCDARVVEDTAVMGVFCRRFGVPLIDGGTVRLPHLIGLSRAMDMILTGRAVKGKEAFDIGLANWLVACGTSLGQAIQYANSISKFPQNCLNRDRMSAYNAMYDAKDFESAMQFEMRHGLDVIASESVPGAQTFVSGVGKHGSFNLHGMTKNGKSKL</sequence>
<dbReference type="STRING" id="158441.A0A226ENR9"/>
<evidence type="ECO:0000313" key="4">
    <source>
        <dbReference type="Proteomes" id="UP000198287"/>
    </source>
</evidence>
<comment type="similarity">
    <text evidence="1 2">Belongs to the enoyl-CoA hydratase/isomerase family.</text>
</comment>
<dbReference type="EMBL" id="LNIX01000003">
    <property type="protein sequence ID" value="OXA58664.1"/>
    <property type="molecule type" value="Genomic_DNA"/>
</dbReference>
<dbReference type="Gene3D" id="1.10.287.2460">
    <property type="match status" value="1"/>
</dbReference>
<evidence type="ECO:0000256" key="2">
    <source>
        <dbReference type="RuleBase" id="RU003707"/>
    </source>
</evidence>
<organism evidence="3 4">
    <name type="scientific">Folsomia candida</name>
    <name type="common">Springtail</name>
    <dbReference type="NCBI Taxonomy" id="158441"/>
    <lineage>
        <taxon>Eukaryota</taxon>
        <taxon>Metazoa</taxon>
        <taxon>Ecdysozoa</taxon>
        <taxon>Arthropoda</taxon>
        <taxon>Hexapoda</taxon>
        <taxon>Collembola</taxon>
        <taxon>Entomobryomorpha</taxon>
        <taxon>Isotomoidea</taxon>
        <taxon>Isotomidae</taxon>
        <taxon>Proisotominae</taxon>
        <taxon>Folsomia</taxon>
    </lineage>
</organism>
<dbReference type="SUPFAM" id="SSF52096">
    <property type="entry name" value="ClpP/crotonase"/>
    <property type="match status" value="1"/>
</dbReference>
<dbReference type="Pfam" id="PF00378">
    <property type="entry name" value="ECH_1"/>
    <property type="match status" value="1"/>
</dbReference>
<dbReference type="InterPro" id="IPR001753">
    <property type="entry name" value="Enoyl-CoA_hydra/iso"/>
</dbReference>
<dbReference type="OMA" id="MSAYNAM"/>
<reference evidence="3 4" key="1">
    <citation type="submission" date="2015-12" db="EMBL/GenBank/DDBJ databases">
        <title>The genome of Folsomia candida.</title>
        <authorList>
            <person name="Faddeeva A."/>
            <person name="Derks M.F."/>
            <person name="Anvar Y."/>
            <person name="Smit S."/>
            <person name="Van Straalen N."/>
            <person name="Roelofs D."/>
        </authorList>
    </citation>
    <scope>NUCLEOTIDE SEQUENCE [LARGE SCALE GENOMIC DNA]</scope>
    <source>
        <strain evidence="3 4">VU population</strain>
        <tissue evidence="3">Whole body</tissue>
    </source>
</reference>
<protein>
    <submittedName>
        <fullName evidence="3">3-hydroxypropionyl-coenzyme A dehydratase</fullName>
    </submittedName>
</protein>
<dbReference type="PANTHER" id="PTHR43802">
    <property type="entry name" value="ENOYL-COA HYDRATASE"/>
    <property type="match status" value="1"/>
</dbReference>
<dbReference type="InterPro" id="IPR018376">
    <property type="entry name" value="Enoyl-CoA_hyd/isom_CS"/>
</dbReference>
<dbReference type="OrthoDB" id="448450at2759"/>
<comment type="caution">
    <text evidence="3">The sequence shown here is derived from an EMBL/GenBank/DDBJ whole genome shotgun (WGS) entry which is preliminary data.</text>
</comment>
<dbReference type="PANTHER" id="PTHR43802:SF1">
    <property type="entry name" value="IP11341P-RELATED"/>
    <property type="match status" value="1"/>
</dbReference>
<evidence type="ECO:0000313" key="3">
    <source>
        <dbReference type="EMBL" id="OXA58664.1"/>
    </source>
</evidence>
<dbReference type="AlphaFoldDB" id="A0A226ENR9"/>
<dbReference type="NCBIfam" id="NF006108">
    <property type="entry name" value="PRK08259.1"/>
    <property type="match status" value="1"/>
</dbReference>
<dbReference type="Gene3D" id="3.90.226.10">
    <property type="entry name" value="2-enoyl-CoA Hydratase, Chain A, domain 1"/>
    <property type="match status" value="1"/>
</dbReference>
<evidence type="ECO:0000256" key="1">
    <source>
        <dbReference type="ARBA" id="ARBA00005254"/>
    </source>
</evidence>
<dbReference type="GO" id="GO:0003824">
    <property type="term" value="F:catalytic activity"/>
    <property type="evidence" value="ECO:0007669"/>
    <property type="project" value="InterPro"/>
</dbReference>
<dbReference type="PROSITE" id="PS00166">
    <property type="entry name" value="ENOYL_COA_HYDRATASE"/>
    <property type="match status" value="1"/>
</dbReference>
<gene>
    <name evidence="3" type="ORF">Fcan01_08342</name>
</gene>
<dbReference type="InterPro" id="IPR029045">
    <property type="entry name" value="ClpP/crotonase-like_dom_sf"/>
</dbReference>
<name>A0A226ENR9_FOLCA</name>
<keyword evidence="4" id="KW-1185">Reference proteome</keyword>
<dbReference type="Proteomes" id="UP000198287">
    <property type="component" value="Unassembled WGS sequence"/>
</dbReference>
<accession>A0A226ENR9</accession>
<proteinExistence type="inferred from homology"/>
<dbReference type="CDD" id="cd06558">
    <property type="entry name" value="crotonase-like"/>
    <property type="match status" value="1"/>
</dbReference>